<dbReference type="Gene3D" id="1.20.1280.50">
    <property type="match status" value="1"/>
</dbReference>
<reference evidence="2" key="1">
    <citation type="submission" date="2018-02" db="EMBL/GenBank/DDBJ databases">
        <authorList>
            <person name="Cohen D.B."/>
            <person name="Kent A.D."/>
        </authorList>
    </citation>
    <scope>NUCLEOTIDE SEQUENCE</scope>
</reference>
<name>A0A2N9J605_FAGSY</name>
<dbReference type="InterPro" id="IPR001810">
    <property type="entry name" value="F-box_dom"/>
</dbReference>
<dbReference type="PANTHER" id="PTHR31215">
    <property type="entry name" value="OS05G0510400 PROTEIN-RELATED"/>
    <property type="match status" value="1"/>
</dbReference>
<evidence type="ECO:0000313" key="2">
    <source>
        <dbReference type="EMBL" id="SPD32867.1"/>
    </source>
</evidence>
<dbReference type="CDD" id="cd09917">
    <property type="entry name" value="F-box_SF"/>
    <property type="match status" value="1"/>
</dbReference>
<dbReference type="Pfam" id="PF12937">
    <property type="entry name" value="F-box-like"/>
    <property type="match status" value="1"/>
</dbReference>
<dbReference type="AlphaFoldDB" id="A0A2N9J605"/>
<gene>
    <name evidence="2" type="ORF">FSB_LOCUS60749</name>
</gene>
<dbReference type="EMBL" id="OIVN01006426">
    <property type="protein sequence ID" value="SPD32867.1"/>
    <property type="molecule type" value="Genomic_DNA"/>
</dbReference>
<organism evidence="2">
    <name type="scientific">Fagus sylvatica</name>
    <name type="common">Beechnut</name>
    <dbReference type="NCBI Taxonomy" id="28930"/>
    <lineage>
        <taxon>Eukaryota</taxon>
        <taxon>Viridiplantae</taxon>
        <taxon>Streptophyta</taxon>
        <taxon>Embryophyta</taxon>
        <taxon>Tracheophyta</taxon>
        <taxon>Spermatophyta</taxon>
        <taxon>Magnoliopsida</taxon>
        <taxon>eudicotyledons</taxon>
        <taxon>Gunneridae</taxon>
        <taxon>Pentapetalae</taxon>
        <taxon>rosids</taxon>
        <taxon>fabids</taxon>
        <taxon>Fagales</taxon>
        <taxon>Fagaceae</taxon>
        <taxon>Fagus</taxon>
    </lineage>
</organism>
<dbReference type="SUPFAM" id="SSF81383">
    <property type="entry name" value="F-box domain"/>
    <property type="match status" value="1"/>
</dbReference>
<proteinExistence type="predicted"/>
<dbReference type="InterPro" id="IPR036047">
    <property type="entry name" value="F-box-like_dom_sf"/>
</dbReference>
<evidence type="ECO:0000259" key="1">
    <source>
        <dbReference type="Pfam" id="PF12937"/>
    </source>
</evidence>
<protein>
    <recommendedName>
        <fullName evidence="1">F-box domain-containing protein</fullName>
    </recommendedName>
</protein>
<sequence length="358" mass="40718">MNSIEEDHFDCLPDELLLFIFNKLLDAKSLTRCLLVSKRFASFIPQIDSVFLPLPRHVRNRKRKHGLPIKVFKILVSNLIIKPMQVLHKLMFNKPATNSNFDHFLYYSPKEVLKNFNGLKALHLELPCLDSEMEFNVGSCSLLKWKAEFGEELKSCIILSATSFHRESLSSSSTYGNEGDEEVQQQELQSFLDEDELKLRIIWTISCLVSASVRHYLLKQIVANFPMLQSMVITDARKRGKLCMGEDQLVELRNTMNSSAGTLEESNSLERTPIPNLSMNLRYVPEMQLPVSGYVMKEVTLVVIKPVVSGVEMGEGVSDGDLLVGDFDGEDEETMVFGEAVREMVKRKTSYVMEMSSF</sequence>
<dbReference type="InterPro" id="IPR044809">
    <property type="entry name" value="AUF1-like"/>
</dbReference>
<accession>A0A2N9J605</accession>
<feature type="domain" description="F-box" evidence="1">
    <location>
        <begin position="9"/>
        <end position="44"/>
    </location>
</feature>